<evidence type="ECO:0000256" key="5">
    <source>
        <dbReference type="ARBA" id="ARBA00022840"/>
    </source>
</evidence>
<dbReference type="SUPFAM" id="SSF52374">
    <property type="entry name" value="Nucleotidylyl transferase"/>
    <property type="match status" value="1"/>
</dbReference>
<dbReference type="Pfam" id="PF20974">
    <property type="entry name" value="tRNA-synt_1c_C2"/>
    <property type="match status" value="1"/>
</dbReference>
<dbReference type="InterPro" id="IPR004514">
    <property type="entry name" value="Gln-tRNA-synth"/>
</dbReference>
<dbReference type="InterPro" id="IPR020056">
    <property type="entry name" value="Rbsml_bL25/Gln-tRNA_synth_N"/>
</dbReference>
<evidence type="ECO:0000256" key="10">
    <source>
        <dbReference type="RuleBase" id="RU363037"/>
    </source>
</evidence>
<dbReference type="InterPro" id="IPR020058">
    <property type="entry name" value="Glu/Gln-tRNA-synth_Ib_cat-dom"/>
</dbReference>
<dbReference type="PRINTS" id="PR00987">
    <property type="entry name" value="TRNASYNTHGLU"/>
</dbReference>
<feature type="domain" description="Glutamyl/glutaminyl-tRNA synthetase class Ib catalytic" evidence="11">
    <location>
        <begin position="31"/>
        <end position="349"/>
    </location>
</feature>
<dbReference type="EC" id="6.1.1.18" evidence="1 9"/>
<dbReference type="GO" id="GO:0004819">
    <property type="term" value="F:glutamine-tRNA ligase activity"/>
    <property type="evidence" value="ECO:0007669"/>
    <property type="project" value="UniProtKB-UniRule"/>
</dbReference>
<name>A0AA48I267_9FIRM</name>
<dbReference type="InterPro" id="IPR000924">
    <property type="entry name" value="Glu/Gln-tRNA-synth"/>
</dbReference>
<dbReference type="InterPro" id="IPR049437">
    <property type="entry name" value="tRNA-synt_1c_C2"/>
</dbReference>
<dbReference type="InterPro" id="IPR001412">
    <property type="entry name" value="aa-tRNA-synth_I_CS"/>
</dbReference>
<dbReference type="NCBIfam" id="NF011291">
    <property type="entry name" value="PRK14703.1"/>
    <property type="match status" value="1"/>
</dbReference>
<dbReference type="EMBL" id="AP027924">
    <property type="protein sequence ID" value="BED91552.1"/>
    <property type="molecule type" value="Genomic_DNA"/>
</dbReference>
<evidence type="ECO:0000259" key="13">
    <source>
        <dbReference type="Pfam" id="PF20974"/>
    </source>
</evidence>
<evidence type="ECO:0000256" key="6">
    <source>
        <dbReference type="ARBA" id="ARBA00022917"/>
    </source>
</evidence>
<keyword evidence="6 10" id="KW-0648">Protein biosynthesis</keyword>
<evidence type="ECO:0000256" key="3">
    <source>
        <dbReference type="ARBA" id="ARBA00022598"/>
    </source>
</evidence>
<dbReference type="Pfam" id="PF00749">
    <property type="entry name" value="tRNA-synt_1c"/>
    <property type="match status" value="1"/>
</dbReference>
<dbReference type="Proteomes" id="UP001337580">
    <property type="component" value="Chromosome"/>
</dbReference>
<feature type="domain" description="Glutamyl/glutaminyl-tRNA synthetase class Ib anti-codon binding" evidence="12">
    <location>
        <begin position="352"/>
        <end position="451"/>
    </location>
</feature>
<dbReference type="AlphaFoldDB" id="A0AA48I267"/>
<evidence type="ECO:0000256" key="1">
    <source>
        <dbReference type="ARBA" id="ARBA00012836"/>
    </source>
</evidence>
<comment type="similarity">
    <text evidence="10">Belongs to the class-I aminoacyl-tRNA synthetase family.</text>
</comment>
<dbReference type="Gene3D" id="3.40.50.620">
    <property type="entry name" value="HUPs"/>
    <property type="match status" value="1"/>
</dbReference>
<comment type="catalytic activity">
    <reaction evidence="8">
        <text>tRNA(Gln) + L-glutamine + ATP = L-glutaminyl-tRNA(Gln) + AMP + diphosphate</text>
        <dbReference type="Rhea" id="RHEA:20121"/>
        <dbReference type="Rhea" id="RHEA-COMP:9662"/>
        <dbReference type="Rhea" id="RHEA-COMP:9681"/>
        <dbReference type="ChEBI" id="CHEBI:30616"/>
        <dbReference type="ChEBI" id="CHEBI:33019"/>
        <dbReference type="ChEBI" id="CHEBI:58359"/>
        <dbReference type="ChEBI" id="CHEBI:78442"/>
        <dbReference type="ChEBI" id="CHEBI:78521"/>
        <dbReference type="ChEBI" id="CHEBI:456215"/>
        <dbReference type="EC" id="6.1.1.18"/>
    </reaction>
</comment>
<dbReference type="InterPro" id="IPR020059">
    <property type="entry name" value="Glu/Gln-tRNA-synth_Ib_codon-bd"/>
</dbReference>
<dbReference type="NCBIfam" id="TIGR00440">
    <property type="entry name" value="glnS"/>
    <property type="match status" value="1"/>
</dbReference>
<keyword evidence="4 10" id="KW-0547">Nucleotide-binding</keyword>
<feature type="domain" description="tRNA synthetases class I (E and Q) anti-codon binding" evidence="13">
    <location>
        <begin position="469"/>
        <end position="542"/>
    </location>
</feature>
<evidence type="ECO:0000256" key="8">
    <source>
        <dbReference type="ARBA" id="ARBA00048270"/>
    </source>
</evidence>
<dbReference type="GO" id="GO:0006425">
    <property type="term" value="P:glutaminyl-tRNA aminoacylation"/>
    <property type="evidence" value="ECO:0007669"/>
    <property type="project" value="UniProtKB-UniRule"/>
</dbReference>
<keyword evidence="3 10" id="KW-0436">Ligase</keyword>
<proteinExistence type="inferred from homology"/>
<dbReference type="PROSITE" id="PS00178">
    <property type="entry name" value="AA_TRNA_LIGASE_I"/>
    <property type="match status" value="1"/>
</dbReference>
<dbReference type="GO" id="GO:0005829">
    <property type="term" value="C:cytosol"/>
    <property type="evidence" value="ECO:0007669"/>
    <property type="project" value="TreeGrafter"/>
</dbReference>
<evidence type="ECO:0000259" key="12">
    <source>
        <dbReference type="Pfam" id="PF03950"/>
    </source>
</evidence>
<evidence type="ECO:0000256" key="4">
    <source>
        <dbReference type="ARBA" id="ARBA00022741"/>
    </source>
</evidence>
<organism evidence="14">
    <name type="scientific">Candidatus Improbicoccus pseudotrichonymphae</name>
    <dbReference type="NCBI Taxonomy" id="3033792"/>
    <lineage>
        <taxon>Bacteria</taxon>
        <taxon>Bacillati</taxon>
        <taxon>Bacillota</taxon>
        <taxon>Clostridia</taxon>
        <taxon>Candidatus Improbicoccus</taxon>
    </lineage>
</organism>
<accession>A0AA48I267</accession>
<sequence length="559" mass="65399">MRNEIDLESSNFLDTIIKKDLSEGGKYYGKKIVTRFPPEPNGFLHIGHAKAICINFLIAEKFGGLCNLRMDDTNPEKEETLFIESIEKDVKWLGFDWRDELYYASDYFSEMFEIALNLINKGLAYVCELTAEQTKEYRGDLKNPAISPFRDRPIDESFEIFNEMRDGKYPNGKFTLRAKIDLNSGNFNMRDPIIYRILHAEHHRTGKKWPIYPTYDFAHPIEDMLEGITHSLCSLEFEDHRPLYNWVVENAKIDKDKGLHEILSRPDQIEFARLNMDYTVMSKRKLKKLVEEKVVDGWDDPRMPTLSGLRRRGYTPEAIRNFCSKIGISKAVGVIETSFLEVCIKNDLNKRATRVMVVIDPLELVIENYPESREEEFEICNNPTSDNKKFHKAVFTKKIFIERTDFEIIPKKDFYRLSLDSIVRLKSAYCVKCTGFEKNKKGEIVRVFCIYYPETLGGKNLINIKVKGTIHWVSSKYFTNINVNIYDKLFLSPRPESDGNFMDKVNPDSLKFYDNCKAELFLKDAVDMKHFQFMRVGYFVFDKFKSSNDKMMFNQTIKL</sequence>
<dbReference type="PANTHER" id="PTHR43097">
    <property type="entry name" value="GLUTAMINE-TRNA LIGASE"/>
    <property type="match status" value="1"/>
</dbReference>
<evidence type="ECO:0000256" key="9">
    <source>
        <dbReference type="NCBIfam" id="TIGR00440"/>
    </source>
</evidence>
<dbReference type="GO" id="GO:0005524">
    <property type="term" value="F:ATP binding"/>
    <property type="evidence" value="ECO:0007669"/>
    <property type="project" value="UniProtKB-KW"/>
</dbReference>
<dbReference type="KEGG" id="ips:CfP315_0041"/>
<evidence type="ECO:0000259" key="11">
    <source>
        <dbReference type="Pfam" id="PF00749"/>
    </source>
</evidence>
<protein>
    <recommendedName>
        <fullName evidence="1 9">Glutamine--tRNA ligase</fullName>
        <ecNumber evidence="1 9">6.1.1.18</ecNumber>
    </recommendedName>
</protein>
<gene>
    <name evidence="14" type="ORF">CfP315_0041</name>
</gene>
<dbReference type="InterPro" id="IPR011035">
    <property type="entry name" value="Ribosomal_bL25/Gln-tRNA_synth"/>
</dbReference>
<keyword evidence="2" id="KW-0963">Cytoplasm</keyword>
<keyword evidence="5 10" id="KW-0067">ATP-binding</keyword>
<dbReference type="InterPro" id="IPR014729">
    <property type="entry name" value="Rossmann-like_a/b/a_fold"/>
</dbReference>
<dbReference type="PANTHER" id="PTHR43097:SF5">
    <property type="entry name" value="GLUTAMATE--TRNA LIGASE"/>
    <property type="match status" value="1"/>
</dbReference>
<evidence type="ECO:0000256" key="7">
    <source>
        <dbReference type="ARBA" id="ARBA00023146"/>
    </source>
</evidence>
<keyword evidence="7 10" id="KW-0030">Aminoacyl-tRNA synthetase</keyword>
<dbReference type="Gene3D" id="2.40.240.10">
    <property type="entry name" value="Ribosomal Protein L25, Chain P"/>
    <property type="match status" value="2"/>
</dbReference>
<evidence type="ECO:0000313" key="14">
    <source>
        <dbReference type="EMBL" id="BED91552.1"/>
    </source>
</evidence>
<dbReference type="InterPro" id="IPR050132">
    <property type="entry name" value="Gln/Glu-tRNA_Ligase"/>
</dbReference>
<evidence type="ECO:0000256" key="2">
    <source>
        <dbReference type="ARBA" id="ARBA00022490"/>
    </source>
</evidence>
<reference evidence="14" key="1">
    <citation type="journal article" date="2023" name="ISME J.">
        <title>Emergence of putative energy parasites within Clostridia revealed by genome analysis of a novel endosymbiotic clade.</title>
        <authorList>
            <person name="Takahashi K."/>
            <person name="Kuwahara H."/>
            <person name="Horikawa Y."/>
            <person name="Izawa K."/>
            <person name="Kato D."/>
            <person name="Inagaki T."/>
            <person name="Yuki M."/>
            <person name="Ohkuma M."/>
            <person name="Hongoh Y."/>
        </authorList>
    </citation>
    <scope>NUCLEOTIDE SEQUENCE</scope>
    <source>
        <strain evidence="14">CfP3-15</strain>
    </source>
</reference>
<dbReference type="Pfam" id="PF03950">
    <property type="entry name" value="tRNA-synt_1c_C"/>
    <property type="match status" value="1"/>
</dbReference>
<dbReference type="FunFam" id="3.40.50.620:FF:000037">
    <property type="entry name" value="Glutamine--tRNA ligase cytoplasmic"/>
    <property type="match status" value="1"/>
</dbReference>
<dbReference type="SUPFAM" id="SSF50715">
    <property type="entry name" value="Ribosomal protein L25-like"/>
    <property type="match status" value="1"/>
</dbReference>